<accession>A0A561QGL8</accession>
<comment type="caution">
    <text evidence="1">The sequence shown here is derived from an EMBL/GenBank/DDBJ whole genome shotgun (WGS) entry which is preliminary data.</text>
</comment>
<gene>
    <name evidence="1" type="ORF">FHW37_108175</name>
</gene>
<organism evidence="1 2">
    <name type="scientific">Neorhizobium alkalisoli</name>
    <dbReference type="NCBI Taxonomy" id="528178"/>
    <lineage>
        <taxon>Bacteria</taxon>
        <taxon>Pseudomonadati</taxon>
        <taxon>Pseudomonadota</taxon>
        <taxon>Alphaproteobacteria</taxon>
        <taxon>Hyphomicrobiales</taxon>
        <taxon>Rhizobiaceae</taxon>
        <taxon>Rhizobium/Agrobacterium group</taxon>
        <taxon>Neorhizobium</taxon>
    </lineage>
</organism>
<dbReference type="Proteomes" id="UP000320653">
    <property type="component" value="Unassembled WGS sequence"/>
</dbReference>
<reference evidence="1 2" key="1">
    <citation type="submission" date="2019-06" db="EMBL/GenBank/DDBJ databases">
        <title>Sorghum-associated microbial communities from plants grown in Nebraska, USA.</title>
        <authorList>
            <person name="Schachtman D."/>
        </authorList>
    </citation>
    <scope>NUCLEOTIDE SEQUENCE [LARGE SCALE GENOMIC DNA]</scope>
    <source>
        <strain evidence="1 2">1225</strain>
    </source>
</reference>
<proteinExistence type="predicted"/>
<name>A0A561QGL8_9HYPH</name>
<dbReference type="EMBL" id="VIWP01000008">
    <property type="protein sequence ID" value="TWF49505.1"/>
    <property type="molecule type" value="Genomic_DNA"/>
</dbReference>
<dbReference type="RefSeq" id="WP_145641576.1">
    <property type="nucleotide sequence ID" value="NZ_VIWP01000008.1"/>
</dbReference>
<protein>
    <submittedName>
        <fullName evidence="1">Uncharacterized protein</fullName>
    </submittedName>
</protein>
<evidence type="ECO:0000313" key="1">
    <source>
        <dbReference type="EMBL" id="TWF49505.1"/>
    </source>
</evidence>
<keyword evidence="2" id="KW-1185">Reference proteome</keyword>
<evidence type="ECO:0000313" key="2">
    <source>
        <dbReference type="Proteomes" id="UP000320653"/>
    </source>
</evidence>
<dbReference type="AlphaFoldDB" id="A0A561QGL8"/>
<sequence length="122" mass="13712">MVEKMNLREIDYRGVSGRDKAKLKVIESSLRSGLSRTAQRFIERFEPSIIACSQPAAASILEELIRYLSQVKQAEEQYGYGAMLDYSRPVVKSLLSAKKFDGEPAITLDMVKARDRRLANAA</sequence>